<protein>
    <recommendedName>
        <fullName evidence="3">Prolyl 4-hydroxylase alpha subunit Fe(2+) 2OG dioxygenase domain-containing protein</fullName>
    </recommendedName>
</protein>
<dbReference type="Gene3D" id="2.60.120.620">
    <property type="entry name" value="q2cbj1_9rhob like domain"/>
    <property type="match status" value="1"/>
</dbReference>
<name>A0ABY7CI41_9BASI</name>
<evidence type="ECO:0008006" key="3">
    <source>
        <dbReference type="Google" id="ProtNLM"/>
    </source>
</evidence>
<dbReference type="PANTHER" id="PTHR33099">
    <property type="entry name" value="FE2OG DIOXYGENASE DOMAIN-CONTAINING PROTEIN"/>
    <property type="match status" value="1"/>
</dbReference>
<keyword evidence="2" id="KW-1185">Reference proteome</keyword>
<reference evidence="1" key="1">
    <citation type="submission" date="2022-10" db="EMBL/GenBank/DDBJ databases">
        <title>Puccinia triticina Genome sequencing and assembly.</title>
        <authorList>
            <person name="Li C."/>
        </authorList>
    </citation>
    <scope>NUCLEOTIDE SEQUENCE</scope>
    <source>
        <strain evidence="1">Pt15</strain>
    </source>
</reference>
<gene>
    <name evidence="1" type="ORF">PtA15_4A593</name>
</gene>
<dbReference type="Proteomes" id="UP001164743">
    <property type="component" value="Chromosome 4A"/>
</dbReference>
<dbReference type="EMBL" id="CP110424">
    <property type="protein sequence ID" value="WAQ84142.1"/>
    <property type="molecule type" value="Genomic_DNA"/>
</dbReference>
<dbReference type="PANTHER" id="PTHR33099:SF7">
    <property type="entry name" value="MYND-TYPE DOMAIN-CONTAINING PROTEIN"/>
    <property type="match status" value="1"/>
</dbReference>
<organism evidence="1 2">
    <name type="scientific">Puccinia triticina</name>
    <dbReference type="NCBI Taxonomy" id="208348"/>
    <lineage>
        <taxon>Eukaryota</taxon>
        <taxon>Fungi</taxon>
        <taxon>Dikarya</taxon>
        <taxon>Basidiomycota</taxon>
        <taxon>Pucciniomycotina</taxon>
        <taxon>Pucciniomycetes</taxon>
        <taxon>Pucciniales</taxon>
        <taxon>Pucciniaceae</taxon>
        <taxon>Puccinia</taxon>
    </lineage>
</organism>
<evidence type="ECO:0000313" key="1">
    <source>
        <dbReference type="EMBL" id="WAQ84142.1"/>
    </source>
</evidence>
<dbReference type="RefSeq" id="XP_053019697.1">
    <property type="nucleotide sequence ID" value="XM_053168493.1"/>
</dbReference>
<dbReference type="GeneID" id="77809388"/>
<evidence type="ECO:0000313" key="2">
    <source>
        <dbReference type="Proteomes" id="UP001164743"/>
    </source>
</evidence>
<sequence>MVDYSFFVHGRAPQPPQHVDLKARLLQSFEAITAPGSFAAWEALPTTPPAGLFVDGVGQITMPLGEGQIRNLIKKAHQAPYGRRSETLVDLSVRNTWEINGDQLFFLDPTWQGYLLDLSKVVASKLGINGPIRVLVITGMHSTEKTPGMFGTMIICLPSAHTGGEVVARHNGEVMVLSTSDAPQSFACWYSDVSHEVLPVQSGYRCVLTYNLATWPDQTRPAAGALGLQKEPLKNALQRWLRDLSNNNAPSHLYHTLDHEYTEASVSLNALKAKDSARVHALQQLTRELPFEIFLVLLEKELNGGVEFTGPEHRRGYRGWGCVEEDYYSDSNDTDEEDEREETGHHKMTDIFDTEYTVLSLCTLDGATLASEFPFDTGCCLVADPFESAKIDQEEYEPYMGNSGPSATHWYRRSALLIVPRAKLGEFLAQSTSSKSRNNLDAALDYIQKVLSHPSDRNALLDAMSALYESAPDGAICRGTPTDILKTALQCNHLKLFRAVGSRHNGALPIDFFDWVQEWFATLPESERIEKYQGWLPSVIEGYPSVADRIDIIAKLSINSAGDAATLASSSWAQDQIHRCIQTFLKTTQRPERSDVDLVMSALFHVNEASAPVLLTSIFEHFTHAHSIAFLLGLLSRLKTQGIGTYRPNPNTVELYRNLSLHVFNRQRKLSEIITPNGSTWSHCTGLLITPQDLVQFACDLFEMGTDGASSFIQAIIAQCKTYSTEHMRDFWMPFLYQLIPALVSRSVSLNAPVYQQLTRHFIKHLDDKTVGAIPCGPGSVLAQNPQVHCGCPDCGELNKFLRTNSQRVGRFRKVQAKRTHLEKQITRERIACTCETERGGSPLTLIVVKCYVVQEQINAWQKRQKQLYSALAKNIHKTYLQCLLSDEEATRIQSLAGLG</sequence>
<proteinExistence type="predicted"/>
<accession>A0ABY7CI41</accession>